<evidence type="ECO:0000313" key="2">
    <source>
        <dbReference type="EnsemblMetazoa" id="tetur03g08990.1"/>
    </source>
</evidence>
<evidence type="ECO:0000313" key="3">
    <source>
        <dbReference type="Proteomes" id="UP000015104"/>
    </source>
</evidence>
<keyword evidence="1" id="KW-0812">Transmembrane</keyword>
<organism evidence="2 3">
    <name type="scientific">Tetranychus urticae</name>
    <name type="common">Two-spotted spider mite</name>
    <dbReference type="NCBI Taxonomy" id="32264"/>
    <lineage>
        <taxon>Eukaryota</taxon>
        <taxon>Metazoa</taxon>
        <taxon>Ecdysozoa</taxon>
        <taxon>Arthropoda</taxon>
        <taxon>Chelicerata</taxon>
        <taxon>Arachnida</taxon>
        <taxon>Acari</taxon>
        <taxon>Acariformes</taxon>
        <taxon>Trombidiformes</taxon>
        <taxon>Prostigmata</taxon>
        <taxon>Eleutherengona</taxon>
        <taxon>Raphignathae</taxon>
        <taxon>Tetranychoidea</taxon>
        <taxon>Tetranychidae</taxon>
        <taxon>Tetranychus</taxon>
    </lineage>
</organism>
<feature type="transmembrane region" description="Helical" evidence="1">
    <location>
        <begin position="223"/>
        <end position="254"/>
    </location>
</feature>
<protein>
    <recommendedName>
        <fullName evidence="4">Gustatory receptor</fullName>
    </recommendedName>
</protein>
<keyword evidence="3" id="KW-1185">Reference proteome</keyword>
<accession>T1K0T6</accession>
<dbReference type="AlphaFoldDB" id="T1K0T6"/>
<feature type="transmembrane region" description="Helical" evidence="1">
    <location>
        <begin position="70"/>
        <end position="94"/>
    </location>
</feature>
<dbReference type="EnsemblMetazoa" id="tetur03g08990.1">
    <property type="protein sequence ID" value="tetur03g08990.1"/>
    <property type="gene ID" value="tetur03g08990"/>
</dbReference>
<name>T1K0T6_TETUR</name>
<proteinExistence type="predicted"/>
<sequence>MTSDTQPKIKQPKKNVISGLFYAIVGWPHIDIEHAKAVEAIKRFMFFGKLLLVYQPHPNADHPIMLSKRFLLLSFTIDLFTLLTVIRLICCFFTDNLLTLAYLGDIFVGKRNEYALRMLSVCCVACLGGFRAVSCYLARKGSLDWTKVIDKAMINGWKPEILNMKKAYCLKWRQTSVFIARQIVGASLIVASIWVTCFLYLMFSSTAFYLALKSPLVISLYTFWQVIALSAIIWFVPQATWIGFLYGIAFFYVINKSNSIYSELQTSLKLKYIRSSALRKLCNLNISFLNEFDHINCMMRYIAYAAYNLISVTGQVAMLYSYLGLFGMPLADLSLGIIGCNTIFQVGLSSFLAAKSVAKIGLSYSHYHRIYQNNYNIEPRIKLKLLYNLDRLNDPSVGFWVGESFINDNYAFIQYLFETCSNMMLIIVTMSSFIWQD</sequence>
<feature type="transmembrane region" description="Helical" evidence="1">
    <location>
        <begin position="114"/>
        <end position="138"/>
    </location>
</feature>
<feature type="transmembrane region" description="Helical" evidence="1">
    <location>
        <begin position="301"/>
        <end position="323"/>
    </location>
</feature>
<reference evidence="2" key="2">
    <citation type="submission" date="2015-06" db="UniProtKB">
        <authorList>
            <consortium name="EnsemblMetazoa"/>
        </authorList>
    </citation>
    <scope>IDENTIFICATION</scope>
</reference>
<feature type="transmembrane region" description="Helical" evidence="1">
    <location>
        <begin position="183"/>
        <end position="203"/>
    </location>
</feature>
<dbReference type="Proteomes" id="UP000015104">
    <property type="component" value="Unassembled WGS sequence"/>
</dbReference>
<evidence type="ECO:0000256" key="1">
    <source>
        <dbReference type="SAM" id="Phobius"/>
    </source>
</evidence>
<dbReference type="HOGENOM" id="CLU_630604_0_0_1"/>
<reference evidence="3" key="1">
    <citation type="submission" date="2011-08" db="EMBL/GenBank/DDBJ databases">
        <authorList>
            <person name="Rombauts S."/>
        </authorList>
    </citation>
    <scope>NUCLEOTIDE SEQUENCE</scope>
    <source>
        <strain evidence="3">London</strain>
    </source>
</reference>
<evidence type="ECO:0008006" key="4">
    <source>
        <dbReference type="Google" id="ProtNLM"/>
    </source>
</evidence>
<keyword evidence="1" id="KW-0472">Membrane</keyword>
<feature type="transmembrane region" description="Helical" evidence="1">
    <location>
        <begin position="415"/>
        <end position="435"/>
    </location>
</feature>
<keyword evidence="1" id="KW-1133">Transmembrane helix</keyword>
<dbReference type="EMBL" id="CAEY01001145">
    <property type="status" value="NOT_ANNOTATED_CDS"/>
    <property type="molecule type" value="Genomic_DNA"/>
</dbReference>